<comment type="caution">
    <text evidence="8">The sequence shown here is derived from an EMBL/GenBank/DDBJ whole genome shotgun (WGS) entry which is preliminary data.</text>
</comment>
<reference evidence="8 9" key="1">
    <citation type="submission" date="2019-03" db="EMBL/GenBank/DDBJ databases">
        <title>Genomic Encyclopedia of Type Strains, Phase III (KMG-III): the genomes of soil and plant-associated and newly described type strains.</title>
        <authorList>
            <person name="Whitman W."/>
        </authorList>
    </citation>
    <scope>NUCLEOTIDE SEQUENCE [LARGE SCALE GENOMIC DNA]</scope>
    <source>
        <strain evidence="8 9">CECT 8455</strain>
    </source>
</reference>
<dbReference type="FunFam" id="3.50.50.60:FF:000034">
    <property type="entry name" value="sulfide:quinone oxidoreductase, mitochondrial"/>
    <property type="match status" value="1"/>
</dbReference>
<evidence type="ECO:0000256" key="6">
    <source>
        <dbReference type="ARBA" id="ARBA00023002"/>
    </source>
</evidence>
<dbReference type="Proteomes" id="UP000295274">
    <property type="component" value="Unassembled WGS sequence"/>
</dbReference>
<dbReference type="RefSeq" id="WP_133672329.1">
    <property type="nucleotide sequence ID" value="NZ_SNZW01000013.1"/>
</dbReference>
<evidence type="ECO:0000256" key="3">
    <source>
        <dbReference type="ARBA" id="ARBA00022719"/>
    </source>
</evidence>
<proteinExistence type="predicted"/>
<dbReference type="EMBL" id="SNZW01000013">
    <property type="protein sequence ID" value="TDS16827.1"/>
    <property type="molecule type" value="Genomic_DNA"/>
</dbReference>
<accession>A0A4R7D821</accession>
<dbReference type="OrthoDB" id="9805710at2"/>
<evidence type="ECO:0000256" key="1">
    <source>
        <dbReference type="ARBA" id="ARBA00001974"/>
    </source>
</evidence>
<gene>
    <name evidence="8" type="ORF">DFQ03_1315</name>
</gene>
<dbReference type="Pfam" id="PF07992">
    <property type="entry name" value="Pyr_redox_2"/>
    <property type="match status" value="1"/>
</dbReference>
<keyword evidence="6" id="KW-0560">Oxidoreductase</keyword>
<feature type="domain" description="FAD/NAD(P)-binding" evidence="7">
    <location>
        <begin position="5"/>
        <end position="127"/>
    </location>
</feature>
<dbReference type="PANTHER" id="PTHR10632:SF2">
    <property type="entry name" value="SULFIDE:QUINONE OXIDOREDUCTASE, MITOCHONDRIAL"/>
    <property type="match status" value="1"/>
</dbReference>
<dbReference type="GO" id="GO:0070221">
    <property type="term" value="P:sulfide oxidation, using sulfide:quinone oxidoreductase"/>
    <property type="evidence" value="ECO:0007669"/>
    <property type="project" value="TreeGrafter"/>
</dbReference>
<keyword evidence="2" id="KW-0285">Flavoprotein</keyword>
<dbReference type="GO" id="GO:0048038">
    <property type="term" value="F:quinone binding"/>
    <property type="evidence" value="ECO:0007669"/>
    <property type="project" value="UniProtKB-KW"/>
</dbReference>
<dbReference type="Gene3D" id="3.50.50.60">
    <property type="entry name" value="FAD/NAD(P)-binding domain"/>
    <property type="match status" value="2"/>
</dbReference>
<protein>
    <submittedName>
        <fullName evidence="8">Sulfide:quinone oxidoreductase</fullName>
    </submittedName>
</protein>
<dbReference type="PANTHER" id="PTHR10632">
    <property type="entry name" value="SULFIDE:QUINONE OXIDOREDUCTASE"/>
    <property type="match status" value="1"/>
</dbReference>
<evidence type="ECO:0000256" key="5">
    <source>
        <dbReference type="ARBA" id="ARBA00022946"/>
    </source>
</evidence>
<evidence type="ECO:0000256" key="2">
    <source>
        <dbReference type="ARBA" id="ARBA00022630"/>
    </source>
</evidence>
<keyword evidence="4" id="KW-0274">FAD</keyword>
<dbReference type="GO" id="GO:0071949">
    <property type="term" value="F:FAD binding"/>
    <property type="evidence" value="ECO:0007669"/>
    <property type="project" value="TreeGrafter"/>
</dbReference>
<evidence type="ECO:0000256" key="4">
    <source>
        <dbReference type="ARBA" id="ARBA00022827"/>
    </source>
</evidence>
<name>A0A4R7D821_9FLAO</name>
<evidence type="ECO:0000259" key="7">
    <source>
        <dbReference type="Pfam" id="PF07992"/>
    </source>
</evidence>
<evidence type="ECO:0000313" key="8">
    <source>
        <dbReference type="EMBL" id="TDS16827.1"/>
    </source>
</evidence>
<evidence type="ECO:0000313" key="9">
    <source>
        <dbReference type="Proteomes" id="UP000295274"/>
    </source>
</evidence>
<comment type="cofactor">
    <cofactor evidence="1">
        <name>FAD</name>
        <dbReference type="ChEBI" id="CHEBI:57692"/>
    </cofactor>
</comment>
<keyword evidence="3" id="KW-0874">Quinone</keyword>
<dbReference type="AlphaFoldDB" id="A0A4R7D821"/>
<keyword evidence="9" id="KW-1185">Reference proteome</keyword>
<dbReference type="InterPro" id="IPR015904">
    <property type="entry name" value="Sulphide_quinone_reductase"/>
</dbReference>
<keyword evidence="5" id="KW-0809">Transit peptide</keyword>
<dbReference type="InterPro" id="IPR036188">
    <property type="entry name" value="FAD/NAD-bd_sf"/>
</dbReference>
<dbReference type="GO" id="GO:0070224">
    <property type="term" value="F:sulfide:quinone oxidoreductase activity"/>
    <property type="evidence" value="ECO:0007669"/>
    <property type="project" value="TreeGrafter"/>
</dbReference>
<organism evidence="8 9">
    <name type="scientific">Maribacter caenipelagi</name>
    <dbReference type="NCBI Taxonomy" id="1447781"/>
    <lineage>
        <taxon>Bacteria</taxon>
        <taxon>Pseudomonadati</taxon>
        <taxon>Bacteroidota</taxon>
        <taxon>Flavobacteriia</taxon>
        <taxon>Flavobacteriales</taxon>
        <taxon>Flavobacteriaceae</taxon>
        <taxon>Maribacter</taxon>
    </lineage>
</organism>
<dbReference type="SUPFAM" id="SSF51905">
    <property type="entry name" value="FAD/NAD(P)-binding domain"/>
    <property type="match status" value="2"/>
</dbReference>
<sequence>MKTRYQILIIGGGTAGLMTASSLLRKNPKLQVGIIEPSEDHWYQPAWTLVGAGTYNYNDTKRPMAEVIPANADWIKDSVNSIDPKNNSVGLKSDRNLVYEYLIVAPGLKLDTSLVEGLSEAIDKGVVCSNYTNPNHTWQVIKNFKGGTALFTQPPKPYKCGGAPQKIMYLADDHFKKMGVKKKTKVVFATSGDAIFSVPEIADTLIKVIDKKGIHIKFSYELKKIESKKQIAWFLVSPQSKEHNPVTLDILKENGLIGIKYNMLHLVPPNTAPDFIINSTLADSSGWMDVNQYTLQHTKYLNIFGLGDVTNVPTSKTGAAIRKQAPVVVQNILSLISNNNLSSKKYDGYSSCPFVTGYGKMVLAEFDYTKKFTPDPKLKRMLIRDSSKEHWRLWILKKYILPYLYWHKMLKGKEV</sequence>
<dbReference type="InterPro" id="IPR023753">
    <property type="entry name" value="FAD/NAD-binding_dom"/>
</dbReference>